<dbReference type="Pfam" id="PF02591">
    <property type="entry name" value="Zn_ribbon_9"/>
    <property type="match status" value="1"/>
</dbReference>
<dbReference type="Gene3D" id="1.10.287.1490">
    <property type="match status" value="1"/>
</dbReference>
<sequence length="241" mass="26967">MRDTLKALEELQKVDLQIAELVKGGSENPRRLAELESQLGAGRAAVETDREKLADLEKQKKSVEDLLASDKDKVKKWEARLTEQRSPREYTALAREIDIAKKQNTTASDEIVELAKQAETARDALETRESDFSESQTGLVDEMKSLRAAMEVQDAARKVLDEKRAEAAKAVPAQTLKRYEQIVKRRSSVIVPVVSGACNGCHMNLPPQLNNQLRTNARIDVCPSCSRMIYSPEAFEKAEEN</sequence>
<feature type="coiled-coil region" evidence="1">
    <location>
        <begin position="46"/>
        <end position="73"/>
    </location>
</feature>
<feature type="domain" description="CT398-like coiled coil hairpin" evidence="3">
    <location>
        <begin position="11"/>
        <end position="185"/>
    </location>
</feature>
<feature type="domain" description="C4-type zinc ribbon" evidence="2">
    <location>
        <begin position="197"/>
        <end position="229"/>
    </location>
</feature>
<dbReference type="AlphaFoldDB" id="A0A0K1PA10"/>
<proteinExistence type="predicted"/>
<dbReference type="KEGG" id="vin:AKJ08_0341"/>
<gene>
    <name evidence="4" type="ORF">AKJ08_0341</name>
</gene>
<dbReference type="EMBL" id="CP012332">
    <property type="protein sequence ID" value="AKU89954.1"/>
    <property type="molecule type" value="Genomic_DNA"/>
</dbReference>
<keyword evidence="1" id="KW-0175">Coiled coil</keyword>
<dbReference type="STRING" id="1391653.AKJ08_0341"/>
<reference evidence="4 5" key="1">
    <citation type="submission" date="2015-08" db="EMBL/GenBank/DDBJ databases">
        <authorList>
            <person name="Babu N.S."/>
            <person name="Beckwith C.J."/>
            <person name="Beseler K.G."/>
            <person name="Brison A."/>
            <person name="Carone J.V."/>
            <person name="Caskin T.P."/>
            <person name="Diamond M."/>
            <person name="Durham M.E."/>
            <person name="Foxe J.M."/>
            <person name="Go M."/>
            <person name="Henderson B.A."/>
            <person name="Jones I.B."/>
            <person name="McGettigan J.A."/>
            <person name="Micheletti S.J."/>
            <person name="Nasrallah M.E."/>
            <person name="Ortiz D."/>
            <person name="Piller C.R."/>
            <person name="Privatt S.R."/>
            <person name="Schneider S.L."/>
            <person name="Sharp S."/>
            <person name="Smith T.C."/>
            <person name="Stanton J.D."/>
            <person name="Ullery H.E."/>
            <person name="Wilson R.J."/>
            <person name="Serrano M.G."/>
            <person name="Buck G."/>
            <person name="Lee V."/>
            <person name="Wang Y."/>
            <person name="Carvalho R."/>
            <person name="Voegtly L."/>
            <person name="Shi R."/>
            <person name="Duckworth R."/>
            <person name="Johnson A."/>
            <person name="Loviza R."/>
            <person name="Walstead R."/>
            <person name="Shah Z."/>
            <person name="Kiflezghi M."/>
            <person name="Wade K."/>
            <person name="Ball S.L."/>
            <person name="Bradley K.W."/>
            <person name="Asai D.J."/>
            <person name="Bowman C.A."/>
            <person name="Russell D.A."/>
            <person name="Pope W.H."/>
            <person name="Jacobs-Sera D."/>
            <person name="Hendrix R.W."/>
            <person name="Hatfull G.F."/>
        </authorList>
    </citation>
    <scope>NUCLEOTIDE SEQUENCE [LARGE SCALE GENOMIC DNA]</scope>
    <source>
        <strain evidence="4 5">DSM 27710</strain>
    </source>
</reference>
<accession>A0A0K1PA10</accession>
<evidence type="ECO:0000313" key="4">
    <source>
        <dbReference type="EMBL" id="AKU89954.1"/>
    </source>
</evidence>
<dbReference type="InterPro" id="IPR003743">
    <property type="entry name" value="Zf-RING_7"/>
</dbReference>
<organism evidence="4 5">
    <name type="scientific">Vulgatibacter incomptus</name>
    <dbReference type="NCBI Taxonomy" id="1391653"/>
    <lineage>
        <taxon>Bacteria</taxon>
        <taxon>Pseudomonadati</taxon>
        <taxon>Myxococcota</taxon>
        <taxon>Myxococcia</taxon>
        <taxon>Myxococcales</taxon>
        <taxon>Cystobacterineae</taxon>
        <taxon>Vulgatibacteraceae</taxon>
        <taxon>Vulgatibacter</taxon>
    </lineage>
</organism>
<dbReference type="Proteomes" id="UP000055590">
    <property type="component" value="Chromosome"/>
</dbReference>
<dbReference type="InterPro" id="IPR052376">
    <property type="entry name" value="Oxidative_Scav/Glycosyltrans"/>
</dbReference>
<protein>
    <submittedName>
        <fullName evidence="4">Uncharacterized protein</fullName>
    </submittedName>
</protein>
<dbReference type="RefSeq" id="WP_050724467.1">
    <property type="nucleotide sequence ID" value="NZ_CP012332.1"/>
</dbReference>
<dbReference type="Pfam" id="PF24481">
    <property type="entry name" value="CT398_CC"/>
    <property type="match status" value="1"/>
</dbReference>
<dbReference type="PANTHER" id="PTHR39082">
    <property type="entry name" value="PHOSPHOLIPASE C-BETA-2-RELATED"/>
    <property type="match status" value="1"/>
</dbReference>
<dbReference type="OrthoDB" id="9795058at2"/>
<name>A0A0K1PA10_9BACT</name>
<evidence type="ECO:0000256" key="1">
    <source>
        <dbReference type="SAM" id="Coils"/>
    </source>
</evidence>
<evidence type="ECO:0000259" key="2">
    <source>
        <dbReference type="Pfam" id="PF02591"/>
    </source>
</evidence>
<dbReference type="PANTHER" id="PTHR39082:SF1">
    <property type="entry name" value="SCAVENGER RECEPTOR CLASS A MEMBER 3"/>
    <property type="match status" value="1"/>
</dbReference>
<dbReference type="InterPro" id="IPR056003">
    <property type="entry name" value="CT398_CC_hairpin"/>
</dbReference>
<evidence type="ECO:0000313" key="5">
    <source>
        <dbReference type="Proteomes" id="UP000055590"/>
    </source>
</evidence>
<evidence type="ECO:0000259" key="3">
    <source>
        <dbReference type="Pfam" id="PF24481"/>
    </source>
</evidence>
<keyword evidence="5" id="KW-1185">Reference proteome</keyword>